<dbReference type="AlphaFoldDB" id="A0A239SP21"/>
<sequence length="432" mass="48961">MIRLIYYQYHYYQKQWLGTIPVFLVAGLIIGLSLNGVFSIQTYHLVFEHKLDPTPIFLFPIFFGGLSLFLIVSNLIRFLMAILSEDFERWKVLGTSRLQLSFLIAGQLSLIAGLSALVGYLLSVPLTGRYYDFLQYFFGKDLLPEIQITADFRAFLGTLLLVTSLAFLAGLYYSYRQMTEPRAWKRWLSKVWAIVSKSFLILVWVATIWGVVIGKSLLDKAQFVFLLLLVQVGICYLLTPGVQLFLLRALSQVMNRFYASLVANHTLQHEKVYLKSLNSSMLVGLTLLTGFQILSQNIFVLFQEDADLEMKVSIVIYLGAPLVIVFANVIAMTILASYQEGHYTEQLRVLGVSKKQLVLIKVWEALSHTLLIFIVSTVLNLVIWGLTSYMLWSTGYGLAHVSGFASSLPVIGVLLFTLILLTKLSNEFEHFI</sequence>
<dbReference type="Proteomes" id="UP000215185">
    <property type="component" value="Chromosome 1"/>
</dbReference>
<feature type="transmembrane region" description="Helical" evidence="6">
    <location>
        <begin position="100"/>
        <end position="122"/>
    </location>
</feature>
<evidence type="ECO:0000313" key="9">
    <source>
        <dbReference type="Proteomes" id="UP000215185"/>
    </source>
</evidence>
<feature type="transmembrane region" description="Helical" evidence="6">
    <location>
        <begin position="152"/>
        <end position="175"/>
    </location>
</feature>
<reference evidence="8 9" key="1">
    <citation type="submission" date="2017-06" db="EMBL/GenBank/DDBJ databases">
        <authorList>
            <consortium name="Pathogen Informatics"/>
        </authorList>
    </citation>
    <scope>NUCLEOTIDE SEQUENCE [LARGE SCALE GENOMIC DNA]</scope>
    <source>
        <strain evidence="8 9">NCTC13788</strain>
    </source>
</reference>
<evidence type="ECO:0000256" key="2">
    <source>
        <dbReference type="ARBA" id="ARBA00022475"/>
    </source>
</evidence>
<feature type="transmembrane region" description="Helical" evidence="6">
    <location>
        <begin position="314"/>
        <end position="338"/>
    </location>
</feature>
<protein>
    <submittedName>
        <fullName evidence="8">ABC transporter</fullName>
    </submittedName>
</protein>
<feature type="transmembrane region" description="Helical" evidence="6">
    <location>
        <begin position="187"/>
        <end position="211"/>
    </location>
</feature>
<dbReference type="KEGG" id="smen:SAMEA4412692_0477"/>
<dbReference type="InterPro" id="IPR003838">
    <property type="entry name" value="ABC3_permease_C"/>
</dbReference>
<dbReference type="GO" id="GO:0005886">
    <property type="term" value="C:plasma membrane"/>
    <property type="evidence" value="ECO:0007669"/>
    <property type="project" value="UniProtKB-SubCell"/>
</dbReference>
<dbReference type="STRING" id="1123308.GCA_000380085_01185"/>
<evidence type="ECO:0000313" key="8">
    <source>
        <dbReference type="EMBL" id="SNU87009.1"/>
    </source>
</evidence>
<proteinExistence type="predicted"/>
<evidence type="ECO:0000256" key="3">
    <source>
        <dbReference type="ARBA" id="ARBA00022692"/>
    </source>
</evidence>
<evidence type="ECO:0000259" key="7">
    <source>
        <dbReference type="Pfam" id="PF02687"/>
    </source>
</evidence>
<feature type="transmembrane region" description="Helical" evidence="6">
    <location>
        <begin position="398"/>
        <end position="421"/>
    </location>
</feature>
<feature type="transmembrane region" description="Helical" evidence="6">
    <location>
        <begin position="20"/>
        <end position="44"/>
    </location>
</feature>
<dbReference type="RefSeq" id="WP_018373741.1">
    <property type="nucleotide sequence ID" value="NZ_LT906439.1"/>
</dbReference>
<dbReference type="Pfam" id="PF02687">
    <property type="entry name" value="FtsX"/>
    <property type="match status" value="1"/>
</dbReference>
<keyword evidence="2" id="KW-1003">Cell membrane</keyword>
<dbReference type="EMBL" id="LT906439">
    <property type="protein sequence ID" value="SNU87009.1"/>
    <property type="molecule type" value="Genomic_DNA"/>
</dbReference>
<evidence type="ECO:0000256" key="1">
    <source>
        <dbReference type="ARBA" id="ARBA00004651"/>
    </source>
</evidence>
<feature type="domain" description="ABC3 transporter permease C-terminal" evidence="7">
    <location>
        <begin position="63"/>
        <end position="179"/>
    </location>
</feature>
<keyword evidence="3 6" id="KW-0812">Transmembrane</keyword>
<comment type="subcellular location">
    <subcellularLocation>
        <location evidence="1">Cell membrane</location>
        <topology evidence="1">Multi-pass membrane protein</topology>
    </subcellularLocation>
</comment>
<feature type="transmembrane region" description="Helical" evidence="6">
    <location>
        <begin position="370"/>
        <end position="392"/>
    </location>
</feature>
<accession>A0A239SP21</accession>
<dbReference type="OrthoDB" id="2208849at2"/>
<gene>
    <name evidence="8" type="ORF">SAMEA4412692_00477</name>
</gene>
<evidence type="ECO:0000256" key="6">
    <source>
        <dbReference type="SAM" id="Phobius"/>
    </source>
</evidence>
<keyword evidence="4 6" id="KW-1133">Transmembrane helix</keyword>
<evidence type="ECO:0000256" key="4">
    <source>
        <dbReference type="ARBA" id="ARBA00022989"/>
    </source>
</evidence>
<name>A0A239SP21_9STRE</name>
<dbReference type="eggNOG" id="ENOG50340I6">
    <property type="taxonomic scope" value="Bacteria"/>
</dbReference>
<keyword evidence="9" id="KW-1185">Reference proteome</keyword>
<feature type="transmembrane region" description="Helical" evidence="6">
    <location>
        <begin position="223"/>
        <end position="247"/>
    </location>
</feature>
<evidence type="ECO:0000256" key="5">
    <source>
        <dbReference type="ARBA" id="ARBA00023136"/>
    </source>
</evidence>
<feature type="transmembrane region" description="Helical" evidence="6">
    <location>
        <begin position="56"/>
        <end position="79"/>
    </location>
</feature>
<keyword evidence="5 6" id="KW-0472">Membrane</keyword>
<organism evidence="8 9">
    <name type="scientific">Streptococcus merionis</name>
    <dbReference type="NCBI Taxonomy" id="400065"/>
    <lineage>
        <taxon>Bacteria</taxon>
        <taxon>Bacillati</taxon>
        <taxon>Bacillota</taxon>
        <taxon>Bacilli</taxon>
        <taxon>Lactobacillales</taxon>
        <taxon>Streptococcaceae</taxon>
        <taxon>Streptococcus</taxon>
    </lineage>
</organism>
<feature type="transmembrane region" description="Helical" evidence="6">
    <location>
        <begin position="281"/>
        <end position="302"/>
    </location>
</feature>